<feature type="domain" description="Tyrosine specific protein phosphatases" evidence="4">
    <location>
        <begin position="170"/>
        <end position="222"/>
    </location>
</feature>
<dbReference type="RefSeq" id="WP_162665966.1">
    <property type="nucleotide sequence ID" value="NZ_LR593886.1"/>
</dbReference>
<dbReference type="InterPro" id="IPR016130">
    <property type="entry name" value="Tyr_Pase_AS"/>
</dbReference>
<evidence type="ECO:0000313" key="5">
    <source>
        <dbReference type="EMBL" id="VTR90892.1"/>
    </source>
</evidence>
<dbReference type="EMBL" id="LR593886">
    <property type="protein sequence ID" value="VTR90892.1"/>
    <property type="molecule type" value="Genomic_DNA"/>
</dbReference>
<dbReference type="Gene3D" id="3.90.190.10">
    <property type="entry name" value="Protein tyrosine phosphatase superfamily"/>
    <property type="match status" value="1"/>
</dbReference>
<dbReference type="InterPro" id="IPR020422">
    <property type="entry name" value="TYR_PHOSPHATASE_DUAL_dom"/>
</dbReference>
<dbReference type="PROSITE" id="PS00383">
    <property type="entry name" value="TYR_PHOSPHATASE_1"/>
    <property type="match status" value="1"/>
</dbReference>
<keyword evidence="2" id="KW-0904">Protein phosphatase</keyword>
<dbReference type="InterPro" id="IPR029021">
    <property type="entry name" value="Prot-tyrosine_phosphatase-like"/>
</dbReference>
<evidence type="ECO:0000259" key="4">
    <source>
        <dbReference type="PROSITE" id="PS50056"/>
    </source>
</evidence>
<dbReference type="PANTHER" id="PTHR47216:SF4">
    <property type="entry name" value="OS01G0859400 PROTEIN"/>
    <property type="match status" value="1"/>
</dbReference>
<evidence type="ECO:0000256" key="2">
    <source>
        <dbReference type="ARBA" id="ARBA00022912"/>
    </source>
</evidence>
<keyword evidence="1" id="KW-0378">Hydrolase</keyword>
<proteinExistence type="predicted"/>
<dbReference type="KEGG" id="gms:SOIL9_68220"/>
<dbReference type="InterPro" id="IPR000340">
    <property type="entry name" value="Dual-sp_phosphatase_cat-dom"/>
</dbReference>
<evidence type="ECO:0000256" key="1">
    <source>
        <dbReference type="ARBA" id="ARBA00022801"/>
    </source>
</evidence>
<organism evidence="5 6">
    <name type="scientific">Gemmata massiliana</name>
    <dbReference type="NCBI Taxonomy" id="1210884"/>
    <lineage>
        <taxon>Bacteria</taxon>
        <taxon>Pseudomonadati</taxon>
        <taxon>Planctomycetota</taxon>
        <taxon>Planctomycetia</taxon>
        <taxon>Gemmatales</taxon>
        <taxon>Gemmataceae</taxon>
        <taxon>Gemmata</taxon>
    </lineage>
</organism>
<dbReference type="PROSITE" id="PS50056">
    <property type="entry name" value="TYR_PHOSPHATASE_2"/>
    <property type="match status" value="1"/>
</dbReference>
<dbReference type="SUPFAM" id="SSF52799">
    <property type="entry name" value="(Phosphotyrosine protein) phosphatases II"/>
    <property type="match status" value="1"/>
</dbReference>
<evidence type="ECO:0000256" key="3">
    <source>
        <dbReference type="SAM" id="Phobius"/>
    </source>
</evidence>
<dbReference type="AlphaFoldDB" id="A0A6P2CUW2"/>
<dbReference type="Pfam" id="PF00782">
    <property type="entry name" value="DSPc"/>
    <property type="match status" value="1"/>
</dbReference>
<dbReference type="GO" id="GO:0004721">
    <property type="term" value="F:phosphoprotein phosphatase activity"/>
    <property type="evidence" value="ECO:0007669"/>
    <property type="project" value="UniProtKB-KW"/>
</dbReference>
<feature type="transmembrane region" description="Helical" evidence="3">
    <location>
        <begin position="30"/>
        <end position="51"/>
    </location>
</feature>
<keyword evidence="3" id="KW-1133">Transmembrane helix</keyword>
<protein>
    <recommendedName>
        <fullName evidence="4">Tyrosine specific protein phosphatases domain-containing protein</fullName>
    </recommendedName>
</protein>
<gene>
    <name evidence="5" type="ORF">SOIL9_68220</name>
</gene>
<dbReference type="SMART" id="SM00195">
    <property type="entry name" value="DSPc"/>
    <property type="match status" value="1"/>
</dbReference>
<evidence type="ECO:0000313" key="6">
    <source>
        <dbReference type="Proteomes" id="UP000464178"/>
    </source>
</evidence>
<accession>A0A6P2CUW2</accession>
<dbReference type="Proteomes" id="UP000464178">
    <property type="component" value="Chromosome"/>
</dbReference>
<name>A0A6P2CUW2_9BACT</name>
<dbReference type="PANTHER" id="PTHR47216">
    <property type="match status" value="1"/>
</dbReference>
<keyword evidence="6" id="KW-1185">Reference proteome</keyword>
<reference evidence="5 6" key="1">
    <citation type="submission" date="2019-05" db="EMBL/GenBank/DDBJ databases">
        <authorList>
            <consortium name="Science for Life Laboratories"/>
        </authorList>
    </citation>
    <scope>NUCLEOTIDE SEQUENCE [LARGE SCALE GENOMIC DNA]</scope>
    <source>
        <strain evidence="5">Soil9</strain>
    </source>
</reference>
<dbReference type="InterPro" id="IPR000387">
    <property type="entry name" value="Tyr_Pase_dom"/>
</dbReference>
<sequence length="239" mass="26232">MSIAYGFVFTVLAAVAALVATSAPSWPLRGAGIACVFSFLLVAVAYFGAGPRLLFKRADGRRVVWAWAVHWPYFALTAFSYWLAVLFGRESAFVCVAPNVYLGRRLTKFEANRTKVNWHAVLDLMAEMPESWSLRSLGNYRSLLVLDATALSLTQLRDSVAWVTQFAAVGPVYVHCALGHSRSATVVAAYLLAAGLAPDVRTALRTLRELRPGVRPNRAQRQLLDRFAEDIRVTSGPSA</sequence>
<keyword evidence="3" id="KW-0812">Transmembrane</keyword>
<keyword evidence="3" id="KW-0472">Membrane</keyword>
<feature type="transmembrane region" description="Helical" evidence="3">
    <location>
        <begin position="63"/>
        <end position="84"/>
    </location>
</feature>